<reference evidence="2" key="1">
    <citation type="submission" date="2015-04" db="UniProtKB">
        <authorList>
            <consortium name="EnsemblPlants"/>
        </authorList>
    </citation>
    <scope>IDENTIFICATION</scope>
</reference>
<sequence length="301" mass="32265">MALVGGGGKVVTAAAAGEPGVARRLWRVVRAVLYMLRRGLAPSGRKLAMDLHLLLRRGKIAGKALGHLVTFHHHHHNHGHGFSASAAAAGSSSLSCRGIDPALAVYEPSRGRRREVEFSCSNTPSSTTGGGGGGGGLLGRRRRNRHHRRDEHEYSYSYSNDAGGSGYYDHGYDAAYVARVFEMLNDSEHLFNDDDDAAVAPATAETTPLWTPARSHHSHSPAPAAPSRHRGRITDSPFAASNGDEAGGGAQQQVDRKADEFIRRFYEQLRAQRNVAATPDYYGASPYAGRRAPRPVAAGIA</sequence>
<keyword evidence="3" id="KW-1185">Reference proteome</keyword>
<proteinExistence type="predicted"/>
<dbReference type="PANTHER" id="PTHR33265:SF57">
    <property type="entry name" value="OS02G0229800 PROTEIN"/>
    <property type="match status" value="1"/>
</dbReference>
<dbReference type="AlphaFoldDB" id="A0A0E0CIB7"/>
<accession>A0A0E0CIB7</accession>
<reference evidence="2" key="2">
    <citation type="submission" date="2018-05" db="EMBL/GenBank/DDBJ databases">
        <title>OmerRS3 (Oryza meridionalis Reference Sequence Version 3).</title>
        <authorList>
            <person name="Zhang J."/>
            <person name="Kudrna D."/>
            <person name="Lee S."/>
            <person name="Talag J."/>
            <person name="Welchert J."/>
            <person name="Wing R.A."/>
        </authorList>
    </citation>
    <scope>NUCLEOTIDE SEQUENCE [LARGE SCALE GENOMIC DNA]</scope>
    <source>
        <strain evidence="2">cv. OR44</strain>
    </source>
</reference>
<protein>
    <submittedName>
        <fullName evidence="2">Uncharacterized protein</fullName>
    </submittedName>
</protein>
<dbReference type="Proteomes" id="UP000008021">
    <property type="component" value="Chromosome 2"/>
</dbReference>
<dbReference type="STRING" id="40149.A0A0E0CIB7"/>
<evidence type="ECO:0000313" key="3">
    <source>
        <dbReference type="Proteomes" id="UP000008021"/>
    </source>
</evidence>
<dbReference type="HOGENOM" id="CLU_084347_0_0_1"/>
<name>A0A0E0CIB7_9ORYZ</name>
<feature type="region of interest" description="Disordered" evidence="1">
    <location>
        <begin position="115"/>
        <end position="160"/>
    </location>
</feature>
<organism evidence="2">
    <name type="scientific">Oryza meridionalis</name>
    <dbReference type="NCBI Taxonomy" id="40149"/>
    <lineage>
        <taxon>Eukaryota</taxon>
        <taxon>Viridiplantae</taxon>
        <taxon>Streptophyta</taxon>
        <taxon>Embryophyta</taxon>
        <taxon>Tracheophyta</taxon>
        <taxon>Spermatophyta</taxon>
        <taxon>Magnoliopsida</taxon>
        <taxon>Liliopsida</taxon>
        <taxon>Poales</taxon>
        <taxon>Poaceae</taxon>
        <taxon>BOP clade</taxon>
        <taxon>Oryzoideae</taxon>
        <taxon>Oryzeae</taxon>
        <taxon>Oryzinae</taxon>
        <taxon>Oryza</taxon>
    </lineage>
</organism>
<dbReference type="Gramene" id="OMERI02G10880.1">
    <property type="protein sequence ID" value="OMERI02G10880.1"/>
    <property type="gene ID" value="OMERI02G10880"/>
</dbReference>
<feature type="compositionally biased region" description="Basic residues" evidence="1">
    <location>
        <begin position="139"/>
        <end position="149"/>
    </location>
</feature>
<evidence type="ECO:0000313" key="2">
    <source>
        <dbReference type="EnsemblPlants" id="OMERI02G10880.1"/>
    </source>
</evidence>
<dbReference type="eggNOG" id="ENOG502RXSC">
    <property type="taxonomic scope" value="Eukaryota"/>
</dbReference>
<dbReference type="PANTHER" id="PTHR33265">
    <property type="entry name" value="AVR9/CF-9 RAPIDLY ELICITED PROTEIN-RELATED"/>
    <property type="match status" value="1"/>
</dbReference>
<dbReference type="Pfam" id="PF05553">
    <property type="entry name" value="DUF761"/>
    <property type="match status" value="1"/>
</dbReference>
<evidence type="ECO:0000256" key="1">
    <source>
        <dbReference type="SAM" id="MobiDB-lite"/>
    </source>
</evidence>
<feature type="region of interest" description="Disordered" evidence="1">
    <location>
        <begin position="208"/>
        <end position="255"/>
    </location>
</feature>
<feature type="compositionally biased region" description="Gly residues" evidence="1">
    <location>
        <begin position="128"/>
        <end position="138"/>
    </location>
</feature>
<dbReference type="InterPro" id="IPR008480">
    <property type="entry name" value="DUF761_pln"/>
</dbReference>
<dbReference type="EnsemblPlants" id="OMERI02G10880.1">
    <property type="protein sequence ID" value="OMERI02G10880.1"/>
    <property type="gene ID" value="OMERI02G10880"/>
</dbReference>